<keyword evidence="3" id="KW-0443">Lipid metabolism</keyword>
<dbReference type="STRING" id="2018661.A0A2A2JT19"/>
<dbReference type="SUPFAM" id="SSF56281">
    <property type="entry name" value="Metallo-hydrolase/oxidoreductase"/>
    <property type="match status" value="1"/>
</dbReference>
<dbReference type="OrthoDB" id="332863at2759"/>
<evidence type="ECO:0000259" key="6">
    <source>
        <dbReference type="Pfam" id="PF12706"/>
    </source>
</evidence>
<organism evidence="7 8">
    <name type="scientific">Diploscapter pachys</name>
    <dbReference type="NCBI Taxonomy" id="2018661"/>
    <lineage>
        <taxon>Eukaryota</taxon>
        <taxon>Metazoa</taxon>
        <taxon>Ecdysozoa</taxon>
        <taxon>Nematoda</taxon>
        <taxon>Chromadorea</taxon>
        <taxon>Rhabditida</taxon>
        <taxon>Rhabditina</taxon>
        <taxon>Rhabditomorpha</taxon>
        <taxon>Rhabditoidea</taxon>
        <taxon>Rhabditidae</taxon>
        <taxon>Diploscapter</taxon>
    </lineage>
</organism>
<comment type="similarity">
    <text evidence="1">Belongs to the NAPE-PLD family.</text>
</comment>
<dbReference type="AlphaFoldDB" id="A0A2A2JT19"/>
<evidence type="ECO:0000256" key="3">
    <source>
        <dbReference type="ARBA" id="ARBA00022668"/>
    </source>
</evidence>
<evidence type="ECO:0000256" key="1">
    <source>
        <dbReference type="ARBA" id="ARBA00010127"/>
    </source>
</evidence>
<dbReference type="GO" id="GO:0005737">
    <property type="term" value="C:cytoplasm"/>
    <property type="evidence" value="ECO:0007669"/>
    <property type="project" value="TreeGrafter"/>
</dbReference>
<feature type="binding site" evidence="5">
    <location>
        <position position="202"/>
    </location>
    <ligand>
        <name>an N-acyl-1,2-diacyl-sn-glycero-3-phosphoethanolamine</name>
        <dbReference type="ChEBI" id="CHEBI:62537"/>
    </ligand>
</feature>
<evidence type="ECO:0000313" key="7">
    <source>
        <dbReference type="EMBL" id="PAV64823.1"/>
    </source>
</evidence>
<dbReference type="EMBL" id="LIAE01010239">
    <property type="protein sequence ID" value="PAV64823.1"/>
    <property type="molecule type" value="Genomic_DNA"/>
</dbReference>
<keyword evidence="3" id="KW-1208">Phospholipid metabolism</keyword>
<evidence type="ECO:0000256" key="2">
    <source>
        <dbReference type="ARBA" id="ARBA00012279"/>
    </source>
</evidence>
<keyword evidence="3" id="KW-0442">Lipid degradation</keyword>
<dbReference type="InterPro" id="IPR036866">
    <property type="entry name" value="RibonucZ/Hydroxyglut_hydro"/>
</dbReference>
<feature type="binding site" evidence="5">
    <location>
        <position position="98"/>
    </location>
    <ligand>
        <name>an N-acyl-1,2-diacyl-sn-glycero-3-phosphoethanolamine</name>
        <dbReference type="ChEBI" id="CHEBI:62537"/>
    </ligand>
</feature>
<dbReference type="InterPro" id="IPR024884">
    <property type="entry name" value="NAPE-PLD"/>
</dbReference>
<dbReference type="EC" id="3.1.4.54" evidence="2"/>
<keyword evidence="8" id="KW-1185">Reference proteome</keyword>
<feature type="domain" description="Metallo-beta-lactamase" evidence="6">
    <location>
        <begin position="143"/>
        <end position="225"/>
    </location>
</feature>
<gene>
    <name evidence="7" type="ORF">WR25_01051</name>
</gene>
<dbReference type="Proteomes" id="UP000218231">
    <property type="component" value="Unassembled WGS sequence"/>
</dbReference>
<dbReference type="GO" id="GO:0009395">
    <property type="term" value="P:phospholipid catabolic process"/>
    <property type="evidence" value="ECO:0007669"/>
    <property type="project" value="UniProtKB-KW"/>
</dbReference>
<evidence type="ECO:0000313" key="8">
    <source>
        <dbReference type="Proteomes" id="UP000218231"/>
    </source>
</evidence>
<evidence type="ECO:0000256" key="5">
    <source>
        <dbReference type="PIRSR" id="PIRSR038896-50"/>
    </source>
</evidence>
<dbReference type="Gene3D" id="3.60.15.10">
    <property type="entry name" value="Ribonuclease Z/Hydroxyacylglutathione hydrolase-like"/>
    <property type="match status" value="2"/>
</dbReference>
<dbReference type="GO" id="GO:0070290">
    <property type="term" value="F:N-acylphosphatidylethanolamine-specific phospholipase D activity"/>
    <property type="evidence" value="ECO:0007669"/>
    <property type="project" value="UniProtKB-EC"/>
</dbReference>
<proteinExistence type="inferred from homology"/>
<comment type="catalytic activity">
    <reaction evidence="4">
        <text>N-(5Z,8Z,11Z,14Z-eicosatetraenoyl)-1,2-di-(9Z-octadecenoyl)-sn-glycero-3-phosphoethanolamine + H2O = N-(5Z,8Z,11Z,14Z-eicosatetraenoyl)-ethanolamine + 1,2-di-(9Z-octadecenoyl)-sn-glycero-3-phosphate + H(+)</text>
        <dbReference type="Rhea" id="RHEA:45528"/>
        <dbReference type="ChEBI" id="CHEBI:2700"/>
        <dbReference type="ChEBI" id="CHEBI:15377"/>
        <dbReference type="ChEBI" id="CHEBI:15378"/>
        <dbReference type="ChEBI" id="CHEBI:74546"/>
        <dbReference type="ChEBI" id="CHEBI:85277"/>
    </reaction>
    <physiologicalReaction direction="left-to-right" evidence="4">
        <dbReference type="Rhea" id="RHEA:45529"/>
    </physiologicalReaction>
</comment>
<dbReference type="Pfam" id="PF12706">
    <property type="entry name" value="Lactamase_B_2"/>
    <property type="match status" value="2"/>
</dbReference>
<dbReference type="PIRSF" id="PIRSF038896">
    <property type="entry name" value="NAPE-PLD"/>
    <property type="match status" value="1"/>
</dbReference>
<dbReference type="PANTHER" id="PTHR15032">
    <property type="entry name" value="N-ACYL-PHOSPHATIDYLETHANOLAMINE-HYDROLYZING PHOSPHOLIPASE D"/>
    <property type="match status" value="1"/>
</dbReference>
<evidence type="ECO:0000256" key="4">
    <source>
        <dbReference type="ARBA" id="ARBA00048025"/>
    </source>
</evidence>
<dbReference type="GO" id="GO:0008270">
    <property type="term" value="F:zinc ion binding"/>
    <property type="evidence" value="ECO:0007669"/>
    <property type="project" value="InterPro"/>
</dbReference>
<name>A0A2A2JT19_9BILA</name>
<dbReference type="InterPro" id="IPR001279">
    <property type="entry name" value="Metallo-B-lactamas"/>
</dbReference>
<comment type="caution">
    <text evidence="7">The sequence shown here is derived from an EMBL/GenBank/DDBJ whole genome shotgun (WGS) entry which is preliminary data.</text>
</comment>
<feature type="domain" description="Metallo-beta-lactamase" evidence="6">
    <location>
        <begin position="56"/>
        <end position="136"/>
    </location>
</feature>
<keyword evidence="3" id="KW-0595">Phospholipid degradation</keyword>
<reference evidence="7 8" key="1">
    <citation type="journal article" date="2017" name="Curr. Biol.">
        <title>Genome architecture and evolution of a unichromosomal asexual nematode.</title>
        <authorList>
            <person name="Fradin H."/>
            <person name="Zegar C."/>
            <person name="Gutwein M."/>
            <person name="Lucas J."/>
            <person name="Kovtun M."/>
            <person name="Corcoran D."/>
            <person name="Baugh L.R."/>
            <person name="Kiontke K."/>
            <person name="Gunsalus K."/>
            <person name="Fitch D.H."/>
            <person name="Piano F."/>
        </authorList>
    </citation>
    <scope>NUCLEOTIDE SEQUENCE [LARGE SCALE GENOMIC DNA]</scope>
    <source>
        <strain evidence="7">PF1309</strain>
    </source>
</reference>
<accession>A0A2A2JT19</accession>
<dbReference type="PANTHER" id="PTHR15032:SF4">
    <property type="entry name" value="N-ACYL-PHOSPHATIDYLETHANOLAMINE-HYDROLYZING PHOSPHOLIPASE D"/>
    <property type="match status" value="1"/>
</dbReference>
<dbReference type="GO" id="GO:0070291">
    <property type="term" value="P:N-acylethanolamine metabolic process"/>
    <property type="evidence" value="ECO:0007669"/>
    <property type="project" value="TreeGrafter"/>
</dbReference>
<dbReference type="GO" id="GO:0070292">
    <property type="term" value="P:N-acylphosphatidylethanolamine metabolic process"/>
    <property type="evidence" value="ECO:0007669"/>
    <property type="project" value="TreeGrafter"/>
</dbReference>
<protein>
    <recommendedName>
        <fullName evidence="2">N-acetylphosphatidylethanolamine-hydrolyzing phospholipase D</fullName>
        <ecNumber evidence="2">3.1.4.54</ecNumber>
    </recommendedName>
</protein>
<sequence>MEKDESNIPKCVEELERSLPVTFLKKFEPKKFSKLYATWLGHATVLVDIEGIKFITDPLWCDRASFTSFVGPKRYRPNPLNIENLPELDFGVISHDHYDHLDAEAVQKIDKLHNGKIRWFVPKGFKEWMATIGISNTEARPDKVTEMKCWAVKSPEKSFYFAGDTGFCDSEFEKIGKKLGPFDLAAIPIGAYEPNWFMKSQHINPREAVQVHKLIQSKFSIGIHWGTYHMGSYEFYLQPREDLKKYAQEEGVSNFVTMSPGEIWGDQENQIFE</sequence>